<dbReference type="WBParaSite" id="MCU_005753-RA">
    <property type="protein sequence ID" value="MCU_005753-RA"/>
    <property type="gene ID" value="MCU_005753"/>
</dbReference>
<dbReference type="Pfam" id="PF00622">
    <property type="entry name" value="SPRY"/>
    <property type="match status" value="1"/>
</dbReference>
<organism evidence="2">
    <name type="scientific">Mesocestoides corti</name>
    <name type="common">Flatworm</name>
    <dbReference type="NCBI Taxonomy" id="53468"/>
    <lineage>
        <taxon>Eukaryota</taxon>
        <taxon>Metazoa</taxon>
        <taxon>Spiralia</taxon>
        <taxon>Lophotrochozoa</taxon>
        <taxon>Platyhelminthes</taxon>
        <taxon>Cestoda</taxon>
        <taxon>Eucestoda</taxon>
        <taxon>Cyclophyllidea</taxon>
        <taxon>Mesocestoididae</taxon>
        <taxon>Mesocestoides</taxon>
    </lineage>
</organism>
<dbReference type="InterPro" id="IPR003877">
    <property type="entry name" value="SPRY_dom"/>
</dbReference>
<dbReference type="PROSITE" id="PS50188">
    <property type="entry name" value="B302_SPRY"/>
    <property type="match status" value="1"/>
</dbReference>
<dbReference type="Gene3D" id="2.60.120.920">
    <property type="match status" value="1"/>
</dbReference>
<sequence length="244" mass="27114">MGELPRRQVRELQTRIVNSLYPIAARYNALLPTCFMQYKKNSNSRQLEETLKLKDVRPPSHKDPTVLRVVTDHPIPLCCSLYYYEVNVCAKSQCGTLKIGFTIDEQPTKHRNCVTFIGYNSNTGRISLYNRSNTSSDDEDSLCGPTFGEGDVIGCGLNFVSNSVFFTRNGIIVCSSSVRQKLAQSLTAPCVMLVSPTTALIGNFGQRDFAFAIDQHLAQERCNAVSQAIESKLTADLASVNMQR</sequence>
<evidence type="ECO:0000313" key="2">
    <source>
        <dbReference type="WBParaSite" id="MCU_005753-RA"/>
    </source>
</evidence>
<reference evidence="2" key="1">
    <citation type="submission" date="2019-11" db="UniProtKB">
        <authorList>
            <consortium name="WormBaseParasite"/>
        </authorList>
    </citation>
    <scope>IDENTIFICATION</scope>
</reference>
<name>A0A5K3F5T1_MESCO</name>
<dbReference type="InterPro" id="IPR013320">
    <property type="entry name" value="ConA-like_dom_sf"/>
</dbReference>
<protein>
    <submittedName>
        <fullName evidence="2">B30.2/SPRY domain-containing protein</fullName>
    </submittedName>
</protein>
<proteinExistence type="predicted"/>
<feature type="domain" description="B30.2/SPRY" evidence="1">
    <location>
        <begin position="5"/>
        <end position="209"/>
    </location>
</feature>
<dbReference type="SUPFAM" id="SSF49899">
    <property type="entry name" value="Concanavalin A-like lectins/glucanases"/>
    <property type="match status" value="1"/>
</dbReference>
<dbReference type="InterPro" id="IPR001870">
    <property type="entry name" value="B30.2/SPRY"/>
</dbReference>
<evidence type="ECO:0000259" key="1">
    <source>
        <dbReference type="PROSITE" id="PS50188"/>
    </source>
</evidence>
<dbReference type="InterPro" id="IPR050618">
    <property type="entry name" value="Ubq-SigPath_Reg"/>
</dbReference>
<dbReference type="PANTHER" id="PTHR12864">
    <property type="entry name" value="RAN BINDING PROTEIN 9-RELATED"/>
    <property type="match status" value="1"/>
</dbReference>
<dbReference type="InterPro" id="IPR044736">
    <property type="entry name" value="Gid1/RanBPM/SPLA_SPRY"/>
</dbReference>
<dbReference type="InterPro" id="IPR043136">
    <property type="entry name" value="B30.2/SPRY_sf"/>
</dbReference>
<dbReference type="AlphaFoldDB" id="A0A5K3F5T1"/>
<dbReference type="CDD" id="cd12885">
    <property type="entry name" value="SPRY_RanBP_like"/>
    <property type="match status" value="1"/>
</dbReference>
<accession>A0A5K3F5T1</accession>